<feature type="chain" id="PRO_5043885182" evidence="1">
    <location>
        <begin position="22"/>
        <end position="516"/>
    </location>
</feature>
<dbReference type="PANTHER" id="PTHR43649:SF17">
    <property type="entry name" value="ABC TRANSPORTER SOLUTE BINDING PROTEIN-SUGAR TRANSPORT"/>
    <property type="match status" value="1"/>
</dbReference>
<reference evidence="2" key="1">
    <citation type="submission" date="2024-06" db="EMBL/GenBank/DDBJ databases">
        <title>Lacrimispora cavernae sp. nov., a novel anaerobe isolated from bat guano pile inside a cave.</title>
        <authorList>
            <person name="Miller S.L."/>
            <person name="Lu N."/>
            <person name="King J."/>
            <person name="Sankaranarayanan K."/>
            <person name="Lawson P.A."/>
        </authorList>
    </citation>
    <scope>NUCLEOTIDE SEQUENCE</scope>
    <source>
        <strain evidence="2">BS-2</strain>
    </source>
</reference>
<dbReference type="InterPro" id="IPR050490">
    <property type="entry name" value="Bact_solute-bd_prot1"/>
</dbReference>
<name>A0AAU7PTW3_9FIRM</name>
<dbReference type="Pfam" id="PF01547">
    <property type="entry name" value="SBP_bac_1"/>
    <property type="match status" value="1"/>
</dbReference>
<gene>
    <name evidence="2" type="ORF">ABFV83_07995</name>
</gene>
<dbReference type="PANTHER" id="PTHR43649">
    <property type="entry name" value="ARABINOSE-BINDING PROTEIN-RELATED"/>
    <property type="match status" value="1"/>
</dbReference>
<proteinExistence type="predicted"/>
<evidence type="ECO:0000313" key="2">
    <source>
        <dbReference type="EMBL" id="XBS55714.1"/>
    </source>
</evidence>
<dbReference type="Gene3D" id="3.40.190.10">
    <property type="entry name" value="Periplasmic binding protein-like II"/>
    <property type="match status" value="2"/>
</dbReference>
<evidence type="ECO:0000256" key="1">
    <source>
        <dbReference type="SAM" id="SignalP"/>
    </source>
</evidence>
<feature type="signal peptide" evidence="1">
    <location>
        <begin position="1"/>
        <end position="21"/>
    </location>
</feature>
<dbReference type="InterPro" id="IPR006059">
    <property type="entry name" value="SBP"/>
</dbReference>
<keyword evidence="1" id="KW-0732">Signal</keyword>
<protein>
    <submittedName>
        <fullName evidence="2">Extracellular solute-binding protein</fullName>
    </submittedName>
</protein>
<dbReference type="EMBL" id="CP157940">
    <property type="protein sequence ID" value="XBS55714.1"/>
    <property type="molecule type" value="Genomic_DNA"/>
</dbReference>
<organism evidence="2">
    <name type="scientific">Lacrimispora sp. BS-2</name>
    <dbReference type="NCBI Taxonomy" id="3151850"/>
    <lineage>
        <taxon>Bacteria</taxon>
        <taxon>Bacillati</taxon>
        <taxon>Bacillota</taxon>
        <taxon>Clostridia</taxon>
        <taxon>Lachnospirales</taxon>
        <taxon>Lachnospiraceae</taxon>
        <taxon>Lacrimispora</taxon>
    </lineage>
</organism>
<dbReference type="SUPFAM" id="SSF53850">
    <property type="entry name" value="Periplasmic binding protein-like II"/>
    <property type="match status" value="1"/>
</dbReference>
<sequence>MKKSRIIVSAFLAVMASVAVSGCGKQAEKTSAKTVEVKKTGYPVADEPIYIKAIGFGKPGNGEWNDYPIFQDISKQTNVFVDYQTISGDGADEKLNLALASKKLPDAVFSGLSSQKILSYAEKGILRPLEDLIEDYAPNIKRVLDENPEIRKAITFPDGHIYAIPSINEDQKPVQSTTLNINKTWLDQLGLEIPKTTDEFEEVLCAFKTMDLDGGGKNNVIPFTYEPKTPYNIWNGDAGFSGAFGITDSSSYLMRSGDEFLFTPVQEGYKEYVKWTARLYEEGLIDVELFTQDHNQYMSKIGSSRVGAYLTNGPLETEGTEYIAIEPLKGPNGDQVWGSLDFSIDKNRGVITTSNQYPEATMRYMDSFFETENSLYLRFGNSLKPVGDQYELIPSIPGKNSEAPESYVATNLCSEIMDTYIIETKSIKEKKERIELYSKYLAPPVPLINLTIEESKQISSLFVDIQKIVDENKARWTTNQSDIDKDWEAYLESLNNVGLEKYMEIYNAALARYLSN</sequence>
<accession>A0AAU7PTW3</accession>
<dbReference type="AlphaFoldDB" id="A0AAU7PTW3"/>
<dbReference type="RefSeq" id="WP_349948364.1">
    <property type="nucleotide sequence ID" value="NZ_CP157940.1"/>
</dbReference>
<dbReference type="PROSITE" id="PS51257">
    <property type="entry name" value="PROKAR_LIPOPROTEIN"/>
    <property type="match status" value="1"/>
</dbReference>